<evidence type="ECO:0000313" key="2">
    <source>
        <dbReference type="EMBL" id="TKT09209.1"/>
    </source>
</evidence>
<accession>A0A4U5X2G7</accession>
<proteinExistence type="predicted"/>
<feature type="region of interest" description="Disordered" evidence="1">
    <location>
        <begin position="1"/>
        <end position="63"/>
    </location>
</feature>
<organism evidence="2 3">
    <name type="scientific">Streptomyces galbus</name>
    <dbReference type="NCBI Taxonomy" id="33898"/>
    <lineage>
        <taxon>Bacteria</taxon>
        <taxon>Bacillati</taxon>
        <taxon>Actinomycetota</taxon>
        <taxon>Actinomycetes</taxon>
        <taxon>Kitasatosporales</taxon>
        <taxon>Streptomycetaceae</taxon>
        <taxon>Streptomyces</taxon>
    </lineage>
</organism>
<dbReference type="Proteomes" id="UP000308632">
    <property type="component" value="Unassembled WGS sequence"/>
</dbReference>
<dbReference type="AlphaFoldDB" id="A0A4U5X2G7"/>
<gene>
    <name evidence="2" type="ORF">E4U92_11075</name>
</gene>
<protein>
    <submittedName>
        <fullName evidence="2">Uncharacterized protein</fullName>
    </submittedName>
</protein>
<sequence>MTSRPPRNLTRLNPRTRLENGRVRHPRSRRPRAPPQGRGELRDRPRRRRTRTTAEAPAGTNGA</sequence>
<evidence type="ECO:0000256" key="1">
    <source>
        <dbReference type="SAM" id="MobiDB-lite"/>
    </source>
</evidence>
<evidence type="ECO:0000313" key="3">
    <source>
        <dbReference type="Proteomes" id="UP000308632"/>
    </source>
</evidence>
<comment type="caution">
    <text evidence="2">The sequence shown here is derived from an EMBL/GenBank/DDBJ whole genome shotgun (WGS) entry which is preliminary data.</text>
</comment>
<feature type="compositionally biased region" description="Basic residues" evidence="1">
    <location>
        <begin position="23"/>
        <end position="32"/>
    </location>
</feature>
<dbReference type="EMBL" id="SZPR01000011">
    <property type="protein sequence ID" value="TKT09209.1"/>
    <property type="molecule type" value="Genomic_DNA"/>
</dbReference>
<feature type="compositionally biased region" description="Low complexity" evidence="1">
    <location>
        <begin position="53"/>
        <end position="63"/>
    </location>
</feature>
<name>A0A4U5X2G7_STRGB</name>
<feature type="compositionally biased region" description="Low complexity" evidence="1">
    <location>
        <begin position="1"/>
        <end position="15"/>
    </location>
</feature>
<reference evidence="2 3" key="1">
    <citation type="submission" date="2019-04" db="EMBL/GenBank/DDBJ databases">
        <title>Streptomyces lasaliensis sp.nov., an Actinomycete isolated from soil which produces the polyether antibiotic lasalocid.</title>
        <authorList>
            <person name="Erwin G."/>
            <person name="Haber C."/>
        </authorList>
    </citation>
    <scope>NUCLEOTIDE SEQUENCE [LARGE SCALE GENOMIC DNA]</scope>
    <source>
        <strain evidence="2 3">DSM 40089</strain>
    </source>
</reference>